<comment type="caution">
    <text evidence="1">The sequence shown here is derived from an EMBL/GenBank/DDBJ whole genome shotgun (WGS) entry which is preliminary data.</text>
</comment>
<proteinExistence type="predicted"/>
<sequence>MQDGTIISVFISLATLSVTGHLAHAFPIERIAFHGNSLMLASGAHREIKVWRASVSGEWEHETDIHAPPATSMNRDLEILVTGLHWKAGGRRSPTLIVSYMYHGIMYVLDLQRISTVKAYPYEVSSTARIGCVFVRFRPMLAACERLLAREATGPYRLAELILAFPTMVAFSLLQTWSPVST</sequence>
<protein>
    <submittedName>
        <fullName evidence="1">Uncharacterized protein</fullName>
    </submittedName>
</protein>
<reference evidence="1" key="1">
    <citation type="submission" date="2022-07" db="EMBL/GenBank/DDBJ databases">
        <title>Genome Sequence of Phlebia brevispora.</title>
        <authorList>
            <person name="Buettner E."/>
        </authorList>
    </citation>
    <scope>NUCLEOTIDE SEQUENCE</scope>
    <source>
        <strain evidence="1">MPL23</strain>
    </source>
</reference>
<gene>
    <name evidence="1" type="ORF">NM688_g2986</name>
</gene>
<dbReference type="Proteomes" id="UP001148662">
    <property type="component" value="Unassembled WGS sequence"/>
</dbReference>
<evidence type="ECO:0000313" key="2">
    <source>
        <dbReference type="Proteomes" id="UP001148662"/>
    </source>
</evidence>
<keyword evidence="2" id="KW-1185">Reference proteome</keyword>
<name>A0ACC1T6T5_9APHY</name>
<organism evidence="1 2">
    <name type="scientific">Phlebia brevispora</name>
    <dbReference type="NCBI Taxonomy" id="194682"/>
    <lineage>
        <taxon>Eukaryota</taxon>
        <taxon>Fungi</taxon>
        <taxon>Dikarya</taxon>
        <taxon>Basidiomycota</taxon>
        <taxon>Agaricomycotina</taxon>
        <taxon>Agaricomycetes</taxon>
        <taxon>Polyporales</taxon>
        <taxon>Meruliaceae</taxon>
        <taxon>Phlebia</taxon>
    </lineage>
</organism>
<accession>A0ACC1T6T5</accession>
<evidence type="ECO:0000313" key="1">
    <source>
        <dbReference type="EMBL" id="KAJ3554674.1"/>
    </source>
</evidence>
<dbReference type="EMBL" id="JANHOG010000407">
    <property type="protein sequence ID" value="KAJ3554674.1"/>
    <property type="molecule type" value="Genomic_DNA"/>
</dbReference>